<dbReference type="Pfam" id="PF07980">
    <property type="entry name" value="SusD_RagB"/>
    <property type="match status" value="1"/>
</dbReference>
<evidence type="ECO:0000256" key="3">
    <source>
        <dbReference type="ARBA" id="ARBA00022729"/>
    </source>
</evidence>
<evidence type="ECO:0000256" key="2">
    <source>
        <dbReference type="ARBA" id="ARBA00006275"/>
    </source>
</evidence>
<keyword evidence="3 6" id="KW-0732">Signal</keyword>
<dbReference type="Proteomes" id="UP000184516">
    <property type="component" value="Unassembled WGS sequence"/>
</dbReference>
<dbReference type="Gene3D" id="1.25.40.10">
    <property type="entry name" value="Tetratricopeptide repeat domain"/>
    <property type="match status" value="1"/>
</dbReference>
<keyword evidence="9" id="KW-1185">Reference proteome</keyword>
<protein>
    <submittedName>
        <fullName evidence="8">Starch-binding associating with outer membrane</fullName>
    </submittedName>
</protein>
<dbReference type="STRING" id="468056.SAMN05443549_101931"/>
<name>A0A1M5FTB8_9FLAO</name>
<evidence type="ECO:0000256" key="5">
    <source>
        <dbReference type="ARBA" id="ARBA00023237"/>
    </source>
</evidence>
<evidence type="ECO:0000256" key="1">
    <source>
        <dbReference type="ARBA" id="ARBA00004442"/>
    </source>
</evidence>
<dbReference type="InterPro" id="IPR011990">
    <property type="entry name" value="TPR-like_helical_dom_sf"/>
</dbReference>
<evidence type="ECO:0000313" key="8">
    <source>
        <dbReference type="EMBL" id="SHF94716.1"/>
    </source>
</evidence>
<accession>A0A1M5FTB8</accession>
<comment type="similarity">
    <text evidence="2">Belongs to the SusD family.</text>
</comment>
<evidence type="ECO:0000313" key="9">
    <source>
        <dbReference type="Proteomes" id="UP000184516"/>
    </source>
</evidence>
<dbReference type="GO" id="GO:0009279">
    <property type="term" value="C:cell outer membrane"/>
    <property type="evidence" value="ECO:0007669"/>
    <property type="project" value="UniProtKB-SubCell"/>
</dbReference>
<sequence>MKKFKISIVGVSLFLLLFNSCSNDLETEPKVELGIDQLLQKDPNAIKGLVSKIYGAFALSSSEGPDKSDLGAGDNAGESPFLRGIVNLQDFTADGMKNRWGDNGLDQLTTTTNWDENNKFFRYLYNRVYFVVPQANNLINIMNDVSVPDKELYTSELRFLRSLAYYYMIDCFGKGVIVTEQDLGSPVPVKESSRVEMFEYVEKELLDIEAKIPMTNEYGRVNKSGVRMLLAKLYLNAEVYTGTARYNDALIYTDKIIKEGGYTLAPSFKSLFSADNDKTAAKNEIIYVLIADPIVSQSYGNGTYIVNGSMSDATMQPTDFGNPGGAANAWQGHRATKAWYGLFGSSAAALASSPDDRGKLFWTSGHNYEMTDYKAWVDGFPSVKFTNKNFQGSSSPTAFANTDFPLYRLADVYLMYAECVLRGATAGNASQALTYVNAVRNRSKASSINATDLTLNFILDERARELNLEGHRRTDLIRFGKFTGGSYNWPWKGGVKDGTAIPDSYKLFPIPLTALQANPNLKQNPGY</sequence>
<gene>
    <name evidence="8" type="ORF">SAMN05443549_101931</name>
</gene>
<dbReference type="SUPFAM" id="SSF48452">
    <property type="entry name" value="TPR-like"/>
    <property type="match status" value="1"/>
</dbReference>
<dbReference type="Gene3D" id="1.25.40.390">
    <property type="match status" value="1"/>
</dbReference>
<proteinExistence type="inferred from homology"/>
<organism evidence="8 9">
    <name type="scientific">Flavobacterium fluvii</name>
    <dbReference type="NCBI Taxonomy" id="468056"/>
    <lineage>
        <taxon>Bacteria</taxon>
        <taxon>Pseudomonadati</taxon>
        <taxon>Bacteroidota</taxon>
        <taxon>Flavobacteriia</taxon>
        <taxon>Flavobacteriales</taxon>
        <taxon>Flavobacteriaceae</taxon>
        <taxon>Flavobacterium</taxon>
    </lineage>
</organism>
<feature type="domain" description="RagB/SusD" evidence="7">
    <location>
        <begin position="378"/>
        <end position="527"/>
    </location>
</feature>
<keyword evidence="4" id="KW-0472">Membrane</keyword>
<feature type="signal peptide" evidence="6">
    <location>
        <begin position="1"/>
        <end position="22"/>
    </location>
</feature>
<reference evidence="9" key="1">
    <citation type="submission" date="2016-11" db="EMBL/GenBank/DDBJ databases">
        <authorList>
            <person name="Varghese N."/>
            <person name="Submissions S."/>
        </authorList>
    </citation>
    <scope>NUCLEOTIDE SEQUENCE [LARGE SCALE GENOMIC DNA]</scope>
    <source>
        <strain evidence="9">DSM 19978</strain>
    </source>
</reference>
<dbReference type="EMBL" id="FQWB01000001">
    <property type="protein sequence ID" value="SHF94716.1"/>
    <property type="molecule type" value="Genomic_DNA"/>
</dbReference>
<dbReference type="AlphaFoldDB" id="A0A1M5FTB8"/>
<keyword evidence="5" id="KW-0998">Cell outer membrane</keyword>
<evidence type="ECO:0000259" key="7">
    <source>
        <dbReference type="Pfam" id="PF07980"/>
    </source>
</evidence>
<dbReference type="RefSeq" id="WP_073368240.1">
    <property type="nucleotide sequence ID" value="NZ_FQWB01000001.1"/>
</dbReference>
<feature type="chain" id="PRO_5012477285" evidence="6">
    <location>
        <begin position="23"/>
        <end position="527"/>
    </location>
</feature>
<evidence type="ECO:0000256" key="6">
    <source>
        <dbReference type="SAM" id="SignalP"/>
    </source>
</evidence>
<dbReference type="InterPro" id="IPR012944">
    <property type="entry name" value="SusD_RagB_dom"/>
</dbReference>
<dbReference type="OrthoDB" id="5694214at2"/>
<comment type="subcellular location">
    <subcellularLocation>
        <location evidence="1">Cell outer membrane</location>
    </subcellularLocation>
</comment>
<dbReference type="Gene3D" id="1.10.3780.10">
    <property type="entry name" value="SusD-like"/>
    <property type="match status" value="1"/>
</dbReference>
<evidence type="ECO:0000256" key="4">
    <source>
        <dbReference type="ARBA" id="ARBA00023136"/>
    </source>
</evidence>